<dbReference type="STRING" id="947166.A0A1D1UM77"/>
<dbReference type="PROSITE" id="PS50089">
    <property type="entry name" value="ZF_RING_2"/>
    <property type="match status" value="1"/>
</dbReference>
<dbReference type="GO" id="GO:0003723">
    <property type="term" value="F:RNA binding"/>
    <property type="evidence" value="ECO:0007669"/>
    <property type="project" value="UniProtKB-UniRule"/>
</dbReference>
<feature type="domain" description="RING-type" evidence="6">
    <location>
        <begin position="470"/>
        <end position="505"/>
    </location>
</feature>
<evidence type="ECO:0000256" key="5">
    <source>
        <dbReference type="SAM" id="MobiDB-lite"/>
    </source>
</evidence>
<dbReference type="InterPro" id="IPR001841">
    <property type="entry name" value="Znf_RING"/>
</dbReference>
<feature type="region of interest" description="Disordered" evidence="5">
    <location>
        <begin position="433"/>
        <end position="463"/>
    </location>
</feature>
<reference evidence="8 9" key="1">
    <citation type="journal article" date="2016" name="Nat. Commun.">
        <title>Extremotolerant tardigrade genome and improved radiotolerance of human cultured cells by tardigrade-unique protein.</title>
        <authorList>
            <person name="Hashimoto T."/>
            <person name="Horikawa D.D."/>
            <person name="Saito Y."/>
            <person name="Kuwahara H."/>
            <person name="Kozuka-Hata H."/>
            <person name="Shin-I T."/>
            <person name="Minakuchi Y."/>
            <person name="Ohishi K."/>
            <person name="Motoyama A."/>
            <person name="Aizu T."/>
            <person name="Enomoto A."/>
            <person name="Kondo K."/>
            <person name="Tanaka S."/>
            <person name="Hara Y."/>
            <person name="Koshikawa S."/>
            <person name="Sagara H."/>
            <person name="Miura T."/>
            <person name="Yokobori S."/>
            <person name="Miyagawa K."/>
            <person name="Suzuki Y."/>
            <person name="Kubo T."/>
            <person name="Oyama M."/>
            <person name="Kohara Y."/>
            <person name="Fujiyama A."/>
            <person name="Arakawa K."/>
            <person name="Katayama T."/>
            <person name="Toyoda A."/>
            <person name="Kunieda T."/>
        </authorList>
    </citation>
    <scope>NUCLEOTIDE SEQUENCE [LARGE SCALE GENOMIC DNA]</scope>
    <source>
        <strain evidence="8 9">YOKOZUNA-1</strain>
    </source>
</reference>
<keyword evidence="4" id="KW-0694">RNA-binding</keyword>
<dbReference type="GO" id="GO:0008270">
    <property type="term" value="F:zinc ion binding"/>
    <property type="evidence" value="ECO:0007669"/>
    <property type="project" value="UniProtKB-KW"/>
</dbReference>
<dbReference type="AlphaFoldDB" id="A0A1D1UM77"/>
<feature type="domain" description="RRM" evidence="7">
    <location>
        <begin position="266"/>
        <end position="346"/>
    </location>
</feature>
<name>A0A1D1UM77_RAMVA</name>
<dbReference type="Proteomes" id="UP000186922">
    <property type="component" value="Unassembled WGS sequence"/>
</dbReference>
<dbReference type="InterPro" id="IPR012677">
    <property type="entry name" value="Nucleotide-bd_a/b_plait_sf"/>
</dbReference>
<sequence>MGRRYCVDCHKAFDKAALLSDGSCPECFSKNTVKVRPVKPTDSTLATPKTAVSPSLPTALNVSPATGVLTDQFPVPIPENPIAPIPQSPIRRPAILPHSTHNDTISQNTQPIIPTLLQTQRFSHPPPPLLPYTIPQPQPFFTANYYNAGITMSNQQMTHPQILSQAMKSLREDQIPMVQLLATVDMMEKFVQCAEVAMLMEQAPILQSVIQRLQSVKVQFHSKTKEFLEKQLSLQNAMLESNCAVTAPEKPLVVEPQRWRPKALSNTLFVKKLPPGMVEEDLYKHFLQFCGQPSGIIEINVARDENKQSRGHAYVVLRNELSVTRALAQKSHFVKGVFVAVSLFDAEKQQRRRRAYKLFISRLSSHLSHENLKLLLEGTYGKLDDLWYCPSKEQARSNNAHACASFQNPETNNEILAAGIIKIGSESYVCNPYTQQKSPTERKAKADTSEDPDISVRSATGTRSPTADLCRMCISRTSCILLTPCNHLGLCGYCAGPLKECPFCRTAIESKEKVFVPQKDELIRLTRIQKFLDDWHRGYCSKGSST</sequence>
<dbReference type="SMART" id="SM00360">
    <property type="entry name" value="RRM"/>
    <property type="match status" value="1"/>
</dbReference>
<dbReference type="InterPro" id="IPR000504">
    <property type="entry name" value="RRM_dom"/>
</dbReference>
<dbReference type="InterPro" id="IPR013083">
    <property type="entry name" value="Znf_RING/FYVE/PHD"/>
</dbReference>
<evidence type="ECO:0000259" key="7">
    <source>
        <dbReference type="PROSITE" id="PS50102"/>
    </source>
</evidence>
<dbReference type="InterPro" id="IPR035979">
    <property type="entry name" value="RBD_domain_sf"/>
</dbReference>
<dbReference type="Gene3D" id="3.30.40.10">
    <property type="entry name" value="Zinc/RING finger domain, C3HC4 (zinc finger)"/>
    <property type="match status" value="1"/>
</dbReference>
<evidence type="ECO:0000256" key="3">
    <source>
        <dbReference type="PROSITE-ProRule" id="PRU00175"/>
    </source>
</evidence>
<evidence type="ECO:0000256" key="1">
    <source>
        <dbReference type="ARBA" id="ARBA00022771"/>
    </source>
</evidence>
<evidence type="ECO:0000256" key="2">
    <source>
        <dbReference type="ARBA" id="ARBA00022833"/>
    </source>
</evidence>
<dbReference type="EMBL" id="BDGG01000001">
    <property type="protein sequence ID" value="GAU90541.1"/>
    <property type="molecule type" value="Genomic_DNA"/>
</dbReference>
<dbReference type="CDD" id="cd00590">
    <property type="entry name" value="RRM_SF"/>
    <property type="match status" value="1"/>
</dbReference>
<evidence type="ECO:0000256" key="4">
    <source>
        <dbReference type="PROSITE-ProRule" id="PRU00176"/>
    </source>
</evidence>
<evidence type="ECO:0000313" key="9">
    <source>
        <dbReference type="Proteomes" id="UP000186922"/>
    </source>
</evidence>
<evidence type="ECO:0000313" key="8">
    <source>
        <dbReference type="EMBL" id="GAU90541.1"/>
    </source>
</evidence>
<keyword evidence="1 3" id="KW-0863">Zinc-finger</keyword>
<dbReference type="OrthoDB" id="774873at2759"/>
<comment type="caution">
    <text evidence="8">The sequence shown here is derived from an EMBL/GenBank/DDBJ whole genome shotgun (WGS) entry which is preliminary data.</text>
</comment>
<evidence type="ECO:0000259" key="6">
    <source>
        <dbReference type="PROSITE" id="PS50089"/>
    </source>
</evidence>
<dbReference type="Pfam" id="PF13920">
    <property type="entry name" value="zf-C3HC4_3"/>
    <property type="match status" value="1"/>
</dbReference>
<gene>
    <name evidence="8" type="primary">RvY_02944-1</name>
    <name evidence="8" type="synonym">RvY_02944.1</name>
    <name evidence="8" type="ORF">RvY_02944</name>
</gene>
<dbReference type="Gene3D" id="3.30.70.330">
    <property type="match status" value="2"/>
</dbReference>
<keyword evidence="9" id="KW-1185">Reference proteome</keyword>
<organism evidence="8 9">
    <name type="scientific">Ramazzottius varieornatus</name>
    <name type="common">Water bear</name>
    <name type="synonym">Tardigrade</name>
    <dbReference type="NCBI Taxonomy" id="947166"/>
    <lineage>
        <taxon>Eukaryota</taxon>
        <taxon>Metazoa</taxon>
        <taxon>Ecdysozoa</taxon>
        <taxon>Tardigrada</taxon>
        <taxon>Eutardigrada</taxon>
        <taxon>Parachela</taxon>
        <taxon>Hypsibioidea</taxon>
        <taxon>Ramazzottiidae</taxon>
        <taxon>Ramazzottius</taxon>
    </lineage>
</organism>
<protein>
    <recommendedName>
        <fullName evidence="10">RING-type domain-containing protein</fullName>
    </recommendedName>
</protein>
<evidence type="ECO:0008006" key="10">
    <source>
        <dbReference type="Google" id="ProtNLM"/>
    </source>
</evidence>
<proteinExistence type="predicted"/>
<dbReference type="SUPFAM" id="SSF57850">
    <property type="entry name" value="RING/U-box"/>
    <property type="match status" value="1"/>
</dbReference>
<keyword evidence="1 3" id="KW-0479">Metal-binding</keyword>
<keyword evidence="2" id="KW-0862">Zinc</keyword>
<feature type="compositionally biased region" description="Basic and acidic residues" evidence="5">
    <location>
        <begin position="439"/>
        <end position="448"/>
    </location>
</feature>
<dbReference type="SUPFAM" id="SSF54928">
    <property type="entry name" value="RNA-binding domain, RBD"/>
    <property type="match status" value="1"/>
</dbReference>
<accession>A0A1D1UM77</accession>
<dbReference type="PROSITE" id="PS50102">
    <property type="entry name" value="RRM"/>
    <property type="match status" value="1"/>
</dbReference>
<dbReference type="Pfam" id="PF00076">
    <property type="entry name" value="RRM_1"/>
    <property type="match status" value="1"/>
</dbReference>